<dbReference type="PANTHER" id="PTHR42979">
    <property type="entry name" value="3-ISOPROPYLMALATE DEHYDROGENASE"/>
    <property type="match status" value="1"/>
</dbReference>
<comment type="similarity">
    <text evidence="5">Belongs to the isocitrate and isopropylmalate dehydrogenases family. LeuB type 1 subfamily.</text>
</comment>
<evidence type="ECO:0000259" key="19">
    <source>
        <dbReference type="SMART" id="SM01329"/>
    </source>
</evidence>
<evidence type="ECO:0000313" key="21">
    <source>
        <dbReference type="Proteomes" id="UP000003935"/>
    </source>
</evidence>
<evidence type="ECO:0000256" key="9">
    <source>
        <dbReference type="ARBA" id="ARBA00022430"/>
    </source>
</evidence>
<keyword evidence="16" id="KW-0100">Branched-chain amino acid biosynthesis</keyword>
<dbReference type="GO" id="GO:0005829">
    <property type="term" value="C:cytosol"/>
    <property type="evidence" value="ECO:0007669"/>
    <property type="project" value="TreeGrafter"/>
</dbReference>
<proteinExistence type="inferred from homology"/>
<evidence type="ECO:0000256" key="17">
    <source>
        <dbReference type="ARBA" id="ARBA00030010"/>
    </source>
</evidence>
<comment type="catalytic activity">
    <reaction evidence="1">
        <text>(2R,3S)-3-isopropylmalate + NAD(+) = 4-methyl-2-oxopentanoate + CO2 + NADH</text>
        <dbReference type="Rhea" id="RHEA:32271"/>
        <dbReference type="ChEBI" id="CHEBI:16526"/>
        <dbReference type="ChEBI" id="CHEBI:17865"/>
        <dbReference type="ChEBI" id="CHEBI:35121"/>
        <dbReference type="ChEBI" id="CHEBI:57540"/>
        <dbReference type="ChEBI" id="CHEBI:57945"/>
        <dbReference type="EC" id="1.1.1.85"/>
    </reaction>
</comment>
<evidence type="ECO:0000256" key="18">
    <source>
        <dbReference type="ARBA" id="ARBA00033138"/>
    </source>
</evidence>
<dbReference type="FunFam" id="3.40.718.10:FF:000006">
    <property type="entry name" value="3-isopropylmalate dehydrogenase"/>
    <property type="match status" value="1"/>
</dbReference>
<evidence type="ECO:0000256" key="13">
    <source>
        <dbReference type="ARBA" id="ARBA00023002"/>
    </source>
</evidence>
<dbReference type="AlphaFoldDB" id="J3Z221"/>
<dbReference type="GO" id="GO:0000287">
    <property type="term" value="F:magnesium ion binding"/>
    <property type="evidence" value="ECO:0007669"/>
    <property type="project" value="InterPro"/>
</dbReference>
<evidence type="ECO:0000256" key="2">
    <source>
        <dbReference type="ARBA" id="ARBA00001936"/>
    </source>
</evidence>
<keyword evidence="12" id="KW-0460">Magnesium</keyword>
<keyword evidence="11" id="KW-0479">Metal-binding</keyword>
<name>J3Z221_CARRU</name>
<feature type="domain" description="Isopropylmalate dehydrogenase-like" evidence="19">
    <location>
        <begin position="3"/>
        <end position="341"/>
    </location>
</feature>
<keyword evidence="13" id="KW-0560">Oxidoreductase</keyword>
<dbReference type="Pfam" id="PF00180">
    <property type="entry name" value="Iso_dh"/>
    <property type="match status" value="1"/>
</dbReference>
<evidence type="ECO:0000256" key="15">
    <source>
        <dbReference type="ARBA" id="ARBA00023211"/>
    </source>
</evidence>
<dbReference type="Proteomes" id="UP000003935">
    <property type="component" value="Chromosome"/>
</dbReference>
<evidence type="ECO:0000256" key="6">
    <source>
        <dbReference type="ARBA" id="ARBA00011738"/>
    </source>
</evidence>
<dbReference type="InterPro" id="IPR024084">
    <property type="entry name" value="IsoPropMal-DH-like_dom"/>
</dbReference>
<evidence type="ECO:0000256" key="7">
    <source>
        <dbReference type="ARBA" id="ARBA00013101"/>
    </source>
</evidence>
<dbReference type="PROSITE" id="PS00470">
    <property type="entry name" value="IDH_IMDH"/>
    <property type="match status" value="1"/>
</dbReference>
<comment type="cofactor">
    <cofactor evidence="3">
        <name>Mg(2+)</name>
        <dbReference type="ChEBI" id="CHEBI:18420"/>
    </cofactor>
</comment>
<dbReference type="UniPathway" id="UPA00048">
    <property type="reaction ID" value="UER00072"/>
</dbReference>
<comment type="subunit">
    <text evidence="6">Homodimer.</text>
</comment>
<gene>
    <name evidence="20" type="primary">leuB</name>
    <name evidence="20" type="ORF">A357_099</name>
</gene>
<dbReference type="HOGENOM" id="CLU_031953_0_3_6"/>
<evidence type="ECO:0000256" key="4">
    <source>
        <dbReference type="ARBA" id="ARBA00004762"/>
    </source>
</evidence>
<dbReference type="GO" id="GO:0009098">
    <property type="term" value="P:L-leucine biosynthetic process"/>
    <property type="evidence" value="ECO:0007669"/>
    <property type="project" value="UniProtKB-UniPathway"/>
</dbReference>
<keyword evidence="10" id="KW-0028">Amino-acid biosynthesis</keyword>
<evidence type="ECO:0000256" key="12">
    <source>
        <dbReference type="ARBA" id="ARBA00022842"/>
    </source>
</evidence>
<evidence type="ECO:0000256" key="14">
    <source>
        <dbReference type="ARBA" id="ARBA00023027"/>
    </source>
</evidence>
<evidence type="ECO:0000256" key="1">
    <source>
        <dbReference type="ARBA" id="ARBA00000624"/>
    </source>
</evidence>
<dbReference type="PATRIC" id="fig|1202540.3.peg.84"/>
<dbReference type="KEGG" id="crv:A357_099"/>
<comment type="pathway">
    <text evidence="4">Amino-acid biosynthesis; L-leucine biosynthesis; L-leucine from 3-methyl-2-oxobutanoate: step 3/4.</text>
</comment>
<comment type="cofactor">
    <cofactor evidence="2">
        <name>Mn(2+)</name>
        <dbReference type="ChEBI" id="CHEBI:29035"/>
    </cofactor>
</comment>
<evidence type="ECO:0000256" key="16">
    <source>
        <dbReference type="ARBA" id="ARBA00023304"/>
    </source>
</evidence>
<keyword evidence="9" id="KW-0432">Leucine biosynthesis</keyword>
<evidence type="ECO:0000256" key="11">
    <source>
        <dbReference type="ARBA" id="ARBA00022723"/>
    </source>
</evidence>
<evidence type="ECO:0000256" key="3">
    <source>
        <dbReference type="ARBA" id="ARBA00001946"/>
    </source>
</evidence>
<organism evidence="20 21">
    <name type="scientific">Candidatus Carsonella ruddii PC isolate NHV</name>
    <dbReference type="NCBI Taxonomy" id="1202540"/>
    <lineage>
        <taxon>Bacteria</taxon>
        <taxon>Pseudomonadati</taxon>
        <taxon>Pseudomonadota</taxon>
        <taxon>Gammaproteobacteria</taxon>
        <taxon>Oceanospirillales</taxon>
        <taxon>Halomonadaceae</taxon>
        <taxon>Zymobacter group</taxon>
        <taxon>Candidatus Carsonella</taxon>
    </lineage>
</organism>
<evidence type="ECO:0000256" key="10">
    <source>
        <dbReference type="ARBA" id="ARBA00022605"/>
    </source>
</evidence>
<keyword evidence="14" id="KW-0520">NAD</keyword>
<evidence type="ECO:0000256" key="8">
    <source>
        <dbReference type="ARBA" id="ARBA00019276"/>
    </source>
</evidence>
<dbReference type="RefSeq" id="WP_014887608.1">
    <property type="nucleotide sequence ID" value="NC_018418.1"/>
</dbReference>
<dbReference type="GO" id="GO:0051287">
    <property type="term" value="F:NAD binding"/>
    <property type="evidence" value="ECO:0007669"/>
    <property type="project" value="InterPro"/>
</dbReference>
<accession>J3Z221</accession>
<dbReference type="InterPro" id="IPR019818">
    <property type="entry name" value="IsoCit/isopropylmalate_DH_CS"/>
</dbReference>
<dbReference type="EMBL" id="CP003545">
    <property type="protein sequence ID" value="AFP84309.1"/>
    <property type="molecule type" value="Genomic_DNA"/>
</dbReference>
<dbReference type="SUPFAM" id="SSF53659">
    <property type="entry name" value="Isocitrate/Isopropylmalate dehydrogenase-like"/>
    <property type="match status" value="1"/>
</dbReference>
<sequence>MINLLILPGDGIGPEIIKQVIKIIKSCIYIGYKINLIYNYIGGISIDKFNYPITNNLLNIIKYVDSILLGCVGGYKWNNSIYKPEYGLLKLRKNFNFFINIRPIKCPFKNIDMLIVRELNGGIYYGNPKGYSKQIINQIPTWYAYNTKIYNEQEIIKIARISFNLALNRKKKLCSIDKSNVLETFKLWKKTINYIHKFYNKVKLTHIYIDYATIDLIKNFNKFDVIITSNLFGDILSDLCSLLTGSLGMLPSISINNKSLSLFEPCHGSAPDIANKNIANPIGALLSLVMMLEYVFNDYKISNILYYSIYKVLSYGFCTIDMKKYIKNFKIISTDEFGDLVNHFFLIND</sequence>
<dbReference type="GO" id="GO:0003862">
    <property type="term" value="F:3-isopropylmalate dehydrogenase activity"/>
    <property type="evidence" value="ECO:0007669"/>
    <property type="project" value="UniProtKB-EC"/>
</dbReference>
<dbReference type="PANTHER" id="PTHR42979:SF1">
    <property type="entry name" value="3-ISOPROPYLMALATE DEHYDROGENASE"/>
    <property type="match status" value="1"/>
</dbReference>
<dbReference type="OrthoDB" id="9806254at2"/>
<evidence type="ECO:0000313" key="20">
    <source>
        <dbReference type="EMBL" id="AFP84309.1"/>
    </source>
</evidence>
<dbReference type="STRING" id="1202540.A357_099"/>
<keyword evidence="15" id="KW-0464">Manganese</keyword>
<dbReference type="EC" id="1.1.1.85" evidence="7"/>
<dbReference type="InterPro" id="IPR004429">
    <property type="entry name" value="Isopropylmalate_DH"/>
</dbReference>
<reference evidence="20 21" key="1">
    <citation type="journal article" date="2012" name="Mol. Biol. Evol.">
        <title>Genome reduction and co-evolution between the primary and secondary bacterial symbionts of psyllids.</title>
        <authorList>
            <person name="Sloan D.B."/>
            <person name="Moran N.A."/>
        </authorList>
    </citation>
    <scope>NUCLEOTIDE SEQUENCE [LARGE SCALE GENOMIC DNA]</scope>
    <source>
        <strain evidence="20 21">PC</strain>
    </source>
</reference>
<dbReference type="SMART" id="SM01329">
    <property type="entry name" value="Iso_dh"/>
    <property type="match status" value="1"/>
</dbReference>
<evidence type="ECO:0000256" key="5">
    <source>
        <dbReference type="ARBA" id="ARBA00008319"/>
    </source>
</evidence>
<protein>
    <recommendedName>
        <fullName evidence="8">3-isopropylmalate dehydrogenase</fullName>
        <ecNumber evidence="7">1.1.1.85</ecNumber>
    </recommendedName>
    <alternativeName>
        <fullName evidence="18">3-IPM-DH</fullName>
    </alternativeName>
    <alternativeName>
        <fullName evidence="17">Beta-IPM dehydrogenase</fullName>
    </alternativeName>
</protein>
<dbReference type="Gene3D" id="3.40.718.10">
    <property type="entry name" value="Isopropylmalate Dehydrogenase"/>
    <property type="match status" value="1"/>
</dbReference>